<dbReference type="Proteomes" id="UP000094580">
    <property type="component" value="Unassembled WGS sequence"/>
</dbReference>
<accession>A0ABX2ZM32</accession>
<dbReference type="EMBL" id="MDKC01000033">
    <property type="protein sequence ID" value="ODG90766.1"/>
    <property type="molecule type" value="Genomic_DNA"/>
</dbReference>
<evidence type="ECO:0000313" key="2">
    <source>
        <dbReference type="Proteomes" id="UP000094580"/>
    </source>
</evidence>
<name>A0ABX2ZM32_9BACI</name>
<organism evidence="1 2">
    <name type="scientific">Gottfriedia luciferensis</name>
    <dbReference type="NCBI Taxonomy" id="178774"/>
    <lineage>
        <taxon>Bacteria</taxon>
        <taxon>Bacillati</taxon>
        <taxon>Bacillota</taxon>
        <taxon>Bacilli</taxon>
        <taxon>Bacillales</taxon>
        <taxon>Bacillaceae</taxon>
        <taxon>Gottfriedia</taxon>
    </lineage>
</organism>
<comment type="caution">
    <text evidence="1">The sequence shown here is derived from an EMBL/GenBank/DDBJ whole genome shotgun (WGS) entry which is preliminary data.</text>
</comment>
<protein>
    <submittedName>
        <fullName evidence="1">Uncharacterized protein</fullName>
    </submittedName>
</protein>
<reference evidence="1 2" key="1">
    <citation type="submission" date="2016-07" db="EMBL/GenBank/DDBJ databases">
        <authorList>
            <person name="Townsley L."/>
            <person name="Shank E.A."/>
        </authorList>
    </citation>
    <scope>NUCLEOTIDE SEQUENCE [LARGE SCALE GENOMIC DNA]</scope>
    <source>
        <strain evidence="1 2">CH01</strain>
    </source>
</reference>
<proteinExistence type="predicted"/>
<evidence type="ECO:0000313" key="1">
    <source>
        <dbReference type="EMBL" id="ODG90766.1"/>
    </source>
</evidence>
<sequence>MKGVTLMSSKFLSTGVLRRHSSTQFLTVEALNVDPDDSRSVSVLMFDWSSGSPVILPMVDPSTVTIPPNQYRTFRSFQLPAALFAYEVRILHPKDRDVVVNVFGLSDIAFDPQEGNNAMQHDLAVVKLK</sequence>
<keyword evidence="2" id="KW-1185">Reference proteome</keyword>
<gene>
    <name evidence="1" type="ORF">BED47_09960</name>
</gene>